<sequence length="834" mass="93959">MSLSDSTLKQTYSTPDTTQTYLSSEDKIELPLVLVNTQKPLGHSVTNASIADTAVRANRKHIMALAEGRGKATEIGMCTIYLDTNECILSQFADSQTYIKTLHQIHLNNPQKILVASMPLEHGINKLCQLIEQKFPNISIESLSRNYFSDDVGMTFLRDLGIHDNASTLLLGISKKYYCLAAAAAIFRYVLERNDTTYALHTILFKYQVAQGTMLIDIITARNLELVTNSDKSHSKETLYGILNHTCTPMGARLLRMAILQPLTEKQIIQDRLDAVEELVDNEEMLFGIQSSLKYLSDMDHIISDIIKIPKKQTTRYSEAKINNVITLRNALKTIKNISEIIKCSNSTVISLALNANILLEQIKETLNDEVGYEKSNLGLRNQKCYAVKETRQAYKETIQDIYEMSSQYIESTGLPIKLQFANAKGFHLSIASFDKIKGPSFPPVFINVVKKKKSITFTTMELLKRNCRLEESLTEIYLMSDSIVTNLLEKIRSNISIMYKLSESIASIDLLASFAKNHMLLRPEFTNTFAIKSGRHPILDIIRKGQIVPNDTYISLSSSFQFITGPNMSGKSTYIKQIALLTIMAQIGSFVPAEYASFRISNQLLSRLANDSFLDMNTSSFMSEMREAAYVLHNINDTSLILIDELGRGTSFNDALGISGAICEEIIRSKAYCLFSTHLHQLTTSLSIYPNVVNLQLKVDITDEMDKCAIHFLYTVEDGNTTKLHYGLKAAQLVGFPNNILARAHEISTKLEDAKIEVADVNSSIYLNKSRQKVMLWFADKVTQLNQTELCDEMLYERLLLLQDEYNNHLRALQWDGNNATSAPSEISDYYTI</sequence>
<keyword evidence="2" id="KW-0547">Nucleotide-binding</keyword>
<dbReference type="InterPro" id="IPR007861">
    <property type="entry name" value="DNA_mismatch_repair_MutS_clamp"/>
</dbReference>
<keyword evidence="4" id="KW-0238">DNA-binding</keyword>
<name>A0ABR3AYQ5_PHYBL</name>
<dbReference type="SMART" id="SM00533">
    <property type="entry name" value="MUTSd"/>
    <property type="match status" value="1"/>
</dbReference>
<keyword evidence="9" id="KW-1185">Reference proteome</keyword>
<dbReference type="InterPro" id="IPR036187">
    <property type="entry name" value="DNA_mismatch_repair_MutS_sf"/>
</dbReference>
<dbReference type="Proteomes" id="UP001448207">
    <property type="component" value="Unassembled WGS sequence"/>
</dbReference>
<dbReference type="InterPro" id="IPR036678">
    <property type="entry name" value="MutS_con_dom_sf"/>
</dbReference>
<comment type="caution">
    <text evidence="8">The sequence shown here is derived from an EMBL/GenBank/DDBJ whole genome shotgun (WGS) entry which is preliminary data.</text>
</comment>
<accession>A0ABR3AYQ5</accession>
<dbReference type="InterPro" id="IPR007696">
    <property type="entry name" value="DNA_mismatch_repair_MutS_core"/>
</dbReference>
<evidence type="ECO:0000256" key="5">
    <source>
        <dbReference type="ARBA" id="ARBA00023254"/>
    </source>
</evidence>
<dbReference type="SUPFAM" id="SSF52540">
    <property type="entry name" value="P-loop containing nucleoside triphosphate hydrolases"/>
    <property type="match status" value="1"/>
</dbReference>
<dbReference type="Gene3D" id="3.30.420.110">
    <property type="entry name" value="MutS, connector domain"/>
    <property type="match status" value="1"/>
</dbReference>
<evidence type="ECO:0000313" key="8">
    <source>
        <dbReference type="EMBL" id="KAL0083767.1"/>
    </source>
</evidence>
<dbReference type="PANTHER" id="PTHR11361">
    <property type="entry name" value="DNA MISMATCH REPAIR PROTEIN MUTS FAMILY MEMBER"/>
    <property type="match status" value="1"/>
</dbReference>
<evidence type="ECO:0000256" key="2">
    <source>
        <dbReference type="ARBA" id="ARBA00022741"/>
    </source>
</evidence>
<dbReference type="InterPro" id="IPR011184">
    <property type="entry name" value="DNA_mismatch_repair_Msh2"/>
</dbReference>
<keyword evidence="5" id="KW-0469">Meiosis</keyword>
<dbReference type="InterPro" id="IPR045076">
    <property type="entry name" value="MutS"/>
</dbReference>
<dbReference type="Pfam" id="PF00488">
    <property type="entry name" value="MutS_V"/>
    <property type="match status" value="1"/>
</dbReference>
<feature type="domain" description="DNA mismatch repair proteins mutS family" evidence="7">
    <location>
        <begin position="559"/>
        <end position="750"/>
    </location>
</feature>
<gene>
    <name evidence="8" type="ORF">J3Q64DRAFT_1679748</name>
</gene>
<dbReference type="PIRSF" id="PIRSF005813">
    <property type="entry name" value="MSH2"/>
    <property type="match status" value="1"/>
</dbReference>
<dbReference type="SUPFAM" id="SSF48334">
    <property type="entry name" value="DNA repair protein MutS, domain III"/>
    <property type="match status" value="1"/>
</dbReference>
<dbReference type="SMART" id="SM00534">
    <property type="entry name" value="MUTSac"/>
    <property type="match status" value="1"/>
</dbReference>
<dbReference type="InterPro" id="IPR000432">
    <property type="entry name" value="DNA_mismatch_repair_MutS_C"/>
</dbReference>
<reference evidence="8 9" key="1">
    <citation type="submission" date="2024-04" db="EMBL/GenBank/DDBJ databases">
        <title>Symmetric and asymmetric DNA N6-adenine methylation regulates different biological responses in Mucorales.</title>
        <authorList>
            <consortium name="Lawrence Berkeley National Laboratory"/>
            <person name="Lax C."/>
            <person name="Mondo S.J."/>
            <person name="Osorio-Concepcion M."/>
            <person name="Muszewska A."/>
            <person name="Corrochano-Luque M."/>
            <person name="Gutierrez G."/>
            <person name="Riley R."/>
            <person name="Lipzen A."/>
            <person name="Guo J."/>
            <person name="Hundley H."/>
            <person name="Amirebrahimi M."/>
            <person name="Ng V."/>
            <person name="Lorenzo-Gutierrez D."/>
            <person name="Binder U."/>
            <person name="Yang J."/>
            <person name="Song Y."/>
            <person name="Canovas D."/>
            <person name="Navarro E."/>
            <person name="Freitag M."/>
            <person name="Gabaldon T."/>
            <person name="Grigoriev I.V."/>
            <person name="Corrochano L.M."/>
            <person name="Nicolas F.E."/>
            <person name="Garre V."/>
        </authorList>
    </citation>
    <scope>NUCLEOTIDE SEQUENCE [LARGE SCALE GENOMIC DNA]</scope>
    <source>
        <strain evidence="8 9">L51</strain>
    </source>
</reference>
<protein>
    <submittedName>
        <fullName evidence="8">Muts domain V-domain-containing protein</fullName>
    </submittedName>
</protein>
<dbReference type="Pfam" id="PF05190">
    <property type="entry name" value="MutS_IV"/>
    <property type="match status" value="1"/>
</dbReference>
<evidence type="ECO:0000256" key="3">
    <source>
        <dbReference type="ARBA" id="ARBA00022840"/>
    </source>
</evidence>
<evidence type="ECO:0000256" key="1">
    <source>
        <dbReference type="ARBA" id="ARBA00006271"/>
    </source>
</evidence>
<evidence type="ECO:0000313" key="9">
    <source>
        <dbReference type="Proteomes" id="UP001448207"/>
    </source>
</evidence>
<dbReference type="InterPro" id="IPR007860">
    <property type="entry name" value="DNA_mmatch_repair_MutS_con_dom"/>
</dbReference>
<dbReference type="PANTHER" id="PTHR11361:SF21">
    <property type="entry name" value="MUTS PROTEIN HOMOLOG 4"/>
    <property type="match status" value="1"/>
</dbReference>
<feature type="domain" description="DNA mismatch repair protein MutS core" evidence="6">
    <location>
        <begin position="234"/>
        <end position="543"/>
    </location>
</feature>
<dbReference type="SUPFAM" id="SSF53150">
    <property type="entry name" value="DNA repair protein MutS, domain II"/>
    <property type="match status" value="1"/>
</dbReference>
<dbReference type="Pfam" id="PF05188">
    <property type="entry name" value="MutS_II"/>
    <property type="match status" value="1"/>
</dbReference>
<proteinExistence type="inferred from homology"/>
<evidence type="ECO:0000259" key="7">
    <source>
        <dbReference type="SMART" id="SM00534"/>
    </source>
</evidence>
<organism evidence="8 9">
    <name type="scientific">Phycomyces blakesleeanus</name>
    <dbReference type="NCBI Taxonomy" id="4837"/>
    <lineage>
        <taxon>Eukaryota</taxon>
        <taxon>Fungi</taxon>
        <taxon>Fungi incertae sedis</taxon>
        <taxon>Mucoromycota</taxon>
        <taxon>Mucoromycotina</taxon>
        <taxon>Mucoromycetes</taxon>
        <taxon>Mucorales</taxon>
        <taxon>Phycomycetaceae</taxon>
        <taxon>Phycomyces</taxon>
    </lineage>
</organism>
<dbReference type="EMBL" id="JBCLYO010000013">
    <property type="protein sequence ID" value="KAL0083767.1"/>
    <property type="molecule type" value="Genomic_DNA"/>
</dbReference>
<keyword evidence="3" id="KW-0067">ATP-binding</keyword>
<evidence type="ECO:0000256" key="4">
    <source>
        <dbReference type="ARBA" id="ARBA00023125"/>
    </source>
</evidence>
<dbReference type="Pfam" id="PF05192">
    <property type="entry name" value="MutS_III"/>
    <property type="match status" value="1"/>
</dbReference>
<dbReference type="InterPro" id="IPR027417">
    <property type="entry name" value="P-loop_NTPase"/>
</dbReference>
<dbReference type="Gene3D" id="3.40.50.300">
    <property type="entry name" value="P-loop containing nucleotide triphosphate hydrolases"/>
    <property type="match status" value="1"/>
</dbReference>
<dbReference type="Gene3D" id="1.10.1420.10">
    <property type="match status" value="2"/>
</dbReference>
<evidence type="ECO:0000259" key="6">
    <source>
        <dbReference type="SMART" id="SM00533"/>
    </source>
</evidence>
<comment type="similarity">
    <text evidence="1">Belongs to the DNA mismatch repair MutS family.</text>
</comment>